<keyword evidence="2" id="KW-1133">Transmembrane helix</keyword>
<feature type="transmembrane region" description="Helical" evidence="2">
    <location>
        <begin position="38"/>
        <end position="58"/>
    </location>
</feature>
<evidence type="ECO:0000259" key="3">
    <source>
        <dbReference type="Pfam" id="PF07553"/>
    </source>
</evidence>
<evidence type="ECO:0000256" key="1">
    <source>
        <dbReference type="SAM" id="MobiDB-lite"/>
    </source>
</evidence>
<sequence>MATFFAGLFFIGLIGFIFGIILFYIGLVTQKNKRDRNVFLIVTSAFIVLFSYGGLSFYQDVTSFDSITAQLSPSLRKEARKNESFVDAAASMEQPQGEQTAGNNEASSAQQEEPANNEQHTPQLSREERNALNRAERYLSSNAFSQSSLKRQLLYEDFSESAADFAVATVDADWNEQALKKAIRYSQNLSLSDERVASQLSFEGFTSEQIEYALARLPD</sequence>
<proteinExistence type="predicted"/>
<reference evidence="4" key="1">
    <citation type="submission" date="2019-11" db="EMBL/GenBank/DDBJ databases">
        <authorList>
            <person name="Feng L."/>
        </authorList>
    </citation>
    <scope>NUCLEOTIDE SEQUENCE</scope>
    <source>
        <strain evidence="4">ECasseliflavusLFYP2</strain>
    </source>
</reference>
<dbReference type="InterPro" id="IPR036388">
    <property type="entry name" value="WH-like_DNA-bd_sf"/>
</dbReference>
<keyword evidence="2" id="KW-0472">Membrane</keyword>
<keyword evidence="2" id="KW-0812">Transmembrane</keyword>
<dbReference type="RefSeq" id="WP_128432991.1">
    <property type="nucleotide sequence ID" value="NZ_CACRTX010000009.1"/>
</dbReference>
<dbReference type="InterPro" id="IPR011434">
    <property type="entry name" value="Ltp-like_HTH"/>
</dbReference>
<feature type="domain" description="Putative host cell surface-exposed lipoprotein Ltp-like HTH region" evidence="3">
    <location>
        <begin position="173"/>
        <end position="215"/>
    </location>
</feature>
<name>A0A6N3DL03_ENTCA</name>
<feature type="domain" description="Putative host cell surface-exposed lipoprotein Ltp-like HTH region" evidence="3">
    <location>
        <begin position="127"/>
        <end position="169"/>
    </location>
</feature>
<feature type="transmembrane region" description="Helical" evidence="2">
    <location>
        <begin position="6"/>
        <end position="26"/>
    </location>
</feature>
<feature type="region of interest" description="Disordered" evidence="1">
    <location>
        <begin position="90"/>
        <end position="126"/>
    </location>
</feature>
<keyword evidence="4" id="KW-0449">Lipoprotein</keyword>
<gene>
    <name evidence="4" type="ORF">ECLFYP2_02981</name>
</gene>
<evidence type="ECO:0000313" key="4">
    <source>
        <dbReference type="EMBL" id="VYU29866.1"/>
    </source>
</evidence>
<protein>
    <submittedName>
        <fullName evidence="4">Host cell surface-exposed lipoprotein</fullName>
    </submittedName>
</protein>
<feature type="compositionally biased region" description="Polar residues" evidence="1">
    <location>
        <begin position="93"/>
        <end position="124"/>
    </location>
</feature>
<accession>A0A6N3DL03</accession>
<organism evidence="4">
    <name type="scientific">Enterococcus casseliflavus</name>
    <name type="common">Enterococcus flavescens</name>
    <dbReference type="NCBI Taxonomy" id="37734"/>
    <lineage>
        <taxon>Bacteria</taxon>
        <taxon>Bacillati</taxon>
        <taxon>Bacillota</taxon>
        <taxon>Bacilli</taxon>
        <taxon>Lactobacillales</taxon>
        <taxon>Enterococcaceae</taxon>
        <taxon>Enterococcus</taxon>
    </lineage>
</organism>
<dbReference type="AlphaFoldDB" id="A0A6N3DL03"/>
<dbReference type="Pfam" id="PF07553">
    <property type="entry name" value="Lipoprotein_Ltp"/>
    <property type="match status" value="2"/>
</dbReference>
<dbReference type="EMBL" id="CACRTX010000009">
    <property type="protein sequence ID" value="VYU29866.1"/>
    <property type="molecule type" value="Genomic_DNA"/>
</dbReference>
<dbReference type="Gene3D" id="1.10.10.10">
    <property type="entry name" value="Winged helix-like DNA-binding domain superfamily/Winged helix DNA-binding domain"/>
    <property type="match status" value="2"/>
</dbReference>
<evidence type="ECO:0000256" key="2">
    <source>
        <dbReference type="SAM" id="Phobius"/>
    </source>
</evidence>